<evidence type="ECO:0000256" key="7">
    <source>
        <dbReference type="ARBA" id="ARBA00037847"/>
    </source>
</evidence>
<dbReference type="Proteomes" id="UP000620104">
    <property type="component" value="Unassembled WGS sequence"/>
</dbReference>
<evidence type="ECO:0000313" key="13">
    <source>
        <dbReference type="Proteomes" id="UP000620104"/>
    </source>
</evidence>
<feature type="domain" description="GOLD" evidence="11">
    <location>
        <begin position="43"/>
        <end position="125"/>
    </location>
</feature>
<sequence length="221" mass="25108">MRLQLPSSLPSTIFSVLFANFLAQSIPQVDATALTTYLSANERSCFYADVDSIGEKVGFYFSVQSGGSFDIDYAVQDPNERVILEGQAERQGDYIFTANTIGEYSFCFENEASLTSKLIDFDIMVESEPRRMLSGQTQPITEHTSALEESMYKLQGMLANIGRTQKYFHTRHHRNHSTVQSTEARIFWYSILECLAILALTFSQVWILKTFFSRTGRRAKV</sequence>
<feature type="signal peptide" evidence="10">
    <location>
        <begin position="1"/>
        <end position="31"/>
    </location>
</feature>
<evidence type="ECO:0000259" key="11">
    <source>
        <dbReference type="PROSITE" id="PS50866"/>
    </source>
</evidence>
<keyword evidence="4 10" id="KW-0732">Signal</keyword>
<evidence type="ECO:0000256" key="8">
    <source>
        <dbReference type="RuleBase" id="RU003827"/>
    </source>
</evidence>
<name>A0A8H3TTA4_9TREE</name>
<comment type="subcellular location">
    <subcellularLocation>
        <location evidence="7">Endomembrane system</location>
        <topology evidence="7">Single-pass membrane protein</topology>
    </subcellularLocation>
    <subcellularLocation>
        <location evidence="1 8">Membrane</location>
        <topology evidence="1 8">Single-pass type I membrane protein</topology>
    </subcellularLocation>
</comment>
<accession>A0A8H3TTA4</accession>
<dbReference type="GO" id="GO:0016020">
    <property type="term" value="C:membrane"/>
    <property type="evidence" value="ECO:0007669"/>
    <property type="project" value="UniProtKB-SubCell"/>
</dbReference>
<evidence type="ECO:0000256" key="2">
    <source>
        <dbReference type="ARBA" id="ARBA00007104"/>
    </source>
</evidence>
<comment type="similarity">
    <text evidence="2 8">Belongs to the EMP24/GP25L family.</text>
</comment>
<dbReference type="GO" id="GO:0012505">
    <property type="term" value="C:endomembrane system"/>
    <property type="evidence" value="ECO:0007669"/>
    <property type="project" value="UniProtKB-SubCell"/>
</dbReference>
<dbReference type="EMBL" id="BLZA01000019">
    <property type="protein sequence ID" value="GHJ86840.1"/>
    <property type="molecule type" value="Genomic_DNA"/>
</dbReference>
<proteinExistence type="inferred from homology"/>
<dbReference type="SUPFAM" id="SSF101576">
    <property type="entry name" value="Supernatant protein factor (SPF), C-terminal domain"/>
    <property type="match status" value="1"/>
</dbReference>
<evidence type="ECO:0000256" key="3">
    <source>
        <dbReference type="ARBA" id="ARBA00022692"/>
    </source>
</evidence>
<reference evidence="12" key="1">
    <citation type="submission" date="2020-07" db="EMBL/GenBank/DDBJ databases">
        <title>Draft Genome Sequence of a Deep-Sea Yeast, Naganishia (Cryptococcus) liquefaciens strain N6.</title>
        <authorList>
            <person name="Han Y.W."/>
            <person name="Kajitani R."/>
            <person name="Morimoto H."/>
            <person name="Parhat M."/>
            <person name="Tsubouchi H."/>
            <person name="Bakenova O."/>
            <person name="Ogata M."/>
            <person name="Argunhan B."/>
            <person name="Aoki R."/>
            <person name="Kajiwara S."/>
            <person name="Itoh T."/>
            <person name="Iwasaki H."/>
        </authorList>
    </citation>
    <scope>NUCLEOTIDE SEQUENCE</scope>
    <source>
        <strain evidence="12">N6</strain>
    </source>
</reference>
<dbReference type="AlphaFoldDB" id="A0A8H3TTA4"/>
<keyword evidence="13" id="KW-1185">Reference proteome</keyword>
<evidence type="ECO:0000313" key="12">
    <source>
        <dbReference type="EMBL" id="GHJ86840.1"/>
    </source>
</evidence>
<evidence type="ECO:0000256" key="10">
    <source>
        <dbReference type="SAM" id="SignalP"/>
    </source>
</evidence>
<dbReference type="PANTHER" id="PTHR22811">
    <property type="entry name" value="TRANSMEMBRANE EMP24 DOMAIN-CONTAINING PROTEIN"/>
    <property type="match status" value="1"/>
</dbReference>
<dbReference type="InterPro" id="IPR009038">
    <property type="entry name" value="GOLD_dom"/>
</dbReference>
<evidence type="ECO:0000256" key="6">
    <source>
        <dbReference type="ARBA" id="ARBA00023136"/>
    </source>
</evidence>
<organism evidence="12 13">
    <name type="scientific">Naganishia liquefaciens</name>
    <dbReference type="NCBI Taxonomy" id="104408"/>
    <lineage>
        <taxon>Eukaryota</taxon>
        <taxon>Fungi</taxon>
        <taxon>Dikarya</taxon>
        <taxon>Basidiomycota</taxon>
        <taxon>Agaricomycotina</taxon>
        <taxon>Tremellomycetes</taxon>
        <taxon>Filobasidiales</taxon>
        <taxon>Filobasidiaceae</taxon>
        <taxon>Naganishia</taxon>
    </lineage>
</organism>
<keyword evidence="3 8" id="KW-0812">Transmembrane</keyword>
<evidence type="ECO:0000256" key="9">
    <source>
        <dbReference type="SAM" id="Phobius"/>
    </source>
</evidence>
<dbReference type="Pfam" id="PF01105">
    <property type="entry name" value="EMP24_GP25L"/>
    <property type="match status" value="1"/>
</dbReference>
<keyword evidence="6 9" id="KW-0472">Membrane</keyword>
<feature type="transmembrane region" description="Helical" evidence="9">
    <location>
        <begin position="186"/>
        <end position="208"/>
    </location>
</feature>
<evidence type="ECO:0000256" key="5">
    <source>
        <dbReference type="ARBA" id="ARBA00022989"/>
    </source>
</evidence>
<dbReference type="InterPro" id="IPR036598">
    <property type="entry name" value="GOLD_dom_sf"/>
</dbReference>
<dbReference type="SMART" id="SM01190">
    <property type="entry name" value="EMP24_GP25L"/>
    <property type="match status" value="1"/>
</dbReference>
<evidence type="ECO:0000256" key="4">
    <source>
        <dbReference type="ARBA" id="ARBA00022729"/>
    </source>
</evidence>
<comment type="caution">
    <text evidence="12">The sequence shown here is derived from an EMBL/GenBank/DDBJ whole genome shotgun (WGS) entry which is preliminary data.</text>
</comment>
<keyword evidence="5 9" id="KW-1133">Transmembrane helix</keyword>
<feature type="chain" id="PRO_5034601634" description="GOLD domain-containing protein" evidence="10">
    <location>
        <begin position="32"/>
        <end position="221"/>
    </location>
</feature>
<gene>
    <name evidence="12" type="ORF">NliqN6_3242</name>
</gene>
<dbReference type="InterPro" id="IPR015720">
    <property type="entry name" value="Emp24-like"/>
</dbReference>
<dbReference type="OrthoDB" id="1929172at2759"/>
<evidence type="ECO:0000256" key="1">
    <source>
        <dbReference type="ARBA" id="ARBA00004479"/>
    </source>
</evidence>
<dbReference type="PROSITE" id="PS50866">
    <property type="entry name" value="GOLD"/>
    <property type="match status" value="1"/>
</dbReference>
<protein>
    <recommendedName>
        <fullName evidence="11">GOLD domain-containing protein</fullName>
    </recommendedName>
</protein>